<dbReference type="CDD" id="cd18084">
    <property type="entry name" value="RsmE-like"/>
    <property type="match status" value="1"/>
</dbReference>
<evidence type="ECO:0000313" key="13">
    <source>
        <dbReference type="EMBL" id="CAB4549509.1"/>
    </source>
</evidence>
<dbReference type="EC" id="2.1.1.193" evidence="3"/>
<comment type="function">
    <text evidence="9">Specifically methylates the N3 position of the uracil ring of uridine 1498 (m3U1498) in 16S rRNA. Acts on the fully assembled 30S ribosomal subunit.</text>
</comment>
<organism evidence="13">
    <name type="scientific">freshwater metagenome</name>
    <dbReference type="NCBI Taxonomy" id="449393"/>
    <lineage>
        <taxon>unclassified sequences</taxon>
        <taxon>metagenomes</taxon>
        <taxon>ecological metagenomes</taxon>
    </lineage>
</organism>
<dbReference type="InterPro" id="IPR029026">
    <property type="entry name" value="tRNA_m1G_MTases_N"/>
</dbReference>
<dbReference type="PIRSF" id="PIRSF015601">
    <property type="entry name" value="MTase_slr0722"/>
    <property type="match status" value="1"/>
</dbReference>
<dbReference type="AlphaFoldDB" id="A0A6J6CH05"/>
<evidence type="ECO:0000256" key="6">
    <source>
        <dbReference type="ARBA" id="ARBA00022603"/>
    </source>
</evidence>
<dbReference type="NCBIfam" id="NF008693">
    <property type="entry name" value="PRK11713.2-3"/>
    <property type="match status" value="1"/>
</dbReference>
<feature type="domain" description="Ribosomal RNA small subunit methyltransferase E methyltransferase" evidence="11">
    <location>
        <begin position="78"/>
        <end position="238"/>
    </location>
</feature>
<evidence type="ECO:0000256" key="3">
    <source>
        <dbReference type="ARBA" id="ARBA00012328"/>
    </source>
</evidence>
<dbReference type="InterPro" id="IPR046886">
    <property type="entry name" value="RsmE_MTase_dom"/>
</dbReference>
<accession>A0A6J6CH05</accession>
<dbReference type="SUPFAM" id="SSF88697">
    <property type="entry name" value="PUA domain-like"/>
    <property type="match status" value="1"/>
</dbReference>
<dbReference type="Pfam" id="PF04452">
    <property type="entry name" value="Methyltrans_RNA"/>
    <property type="match status" value="1"/>
</dbReference>
<dbReference type="InterPro" id="IPR046887">
    <property type="entry name" value="RsmE_PUA-like"/>
</dbReference>
<gene>
    <name evidence="13" type="ORF">UFOPK1561_00166</name>
</gene>
<keyword evidence="5" id="KW-0698">rRNA processing</keyword>
<dbReference type="GO" id="GO:0070042">
    <property type="term" value="F:rRNA (uridine-N3-)-methyltransferase activity"/>
    <property type="evidence" value="ECO:0007669"/>
    <property type="project" value="TreeGrafter"/>
</dbReference>
<comment type="catalytic activity">
    <reaction evidence="10">
        <text>uridine(1498) in 16S rRNA + S-adenosyl-L-methionine = N(3)-methyluridine(1498) in 16S rRNA + S-adenosyl-L-homocysteine + H(+)</text>
        <dbReference type="Rhea" id="RHEA:42920"/>
        <dbReference type="Rhea" id="RHEA-COMP:10283"/>
        <dbReference type="Rhea" id="RHEA-COMP:10284"/>
        <dbReference type="ChEBI" id="CHEBI:15378"/>
        <dbReference type="ChEBI" id="CHEBI:57856"/>
        <dbReference type="ChEBI" id="CHEBI:59789"/>
        <dbReference type="ChEBI" id="CHEBI:65315"/>
        <dbReference type="ChEBI" id="CHEBI:74502"/>
        <dbReference type="EC" id="2.1.1.193"/>
    </reaction>
</comment>
<keyword evidence="4" id="KW-0963">Cytoplasm</keyword>
<evidence type="ECO:0000256" key="2">
    <source>
        <dbReference type="ARBA" id="ARBA00005528"/>
    </source>
</evidence>
<evidence type="ECO:0000256" key="4">
    <source>
        <dbReference type="ARBA" id="ARBA00022490"/>
    </source>
</evidence>
<evidence type="ECO:0000259" key="12">
    <source>
        <dbReference type="Pfam" id="PF20260"/>
    </source>
</evidence>
<dbReference type="Gene3D" id="2.40.240.20">
    <property type="entry name" value="Hypothetical PUA domain-like, domain 1"/>
    <property type="match status" value="1"/>
</dbReference>
<keyword evidence="7" id="KW-0808">Transferase</keyword>
<dbReference type="Gene3D" id="3.40.1280.10">
    <property type="match status" value="1"/>
</dbReference>
<dbReference type="InterPro" id="IPR029028">
    <property type="entry name" value="Alpha/beta_knot_MTases"/>
</dbReference>
<dbReference type="GO" id="GO:0005737">
    <property type="term" value="C:cytoplasm"/>
    <property type="evidence" value="ECO:0007669"/>
    <property type="project" value="UniProtKB-SubCell"/>
</dbReference>
<dbReference type="PANTHER" id="PTHR30027:SF3">
    <property type="entry name" value="16S RRNA (URACIL(1498)-N(3))-METHYLTRANSFERASE"/>
    <property type="match status" value="1"/>
</dbReference>
<evidence type="ECO:0000256" key="5">
    <source>
        <dbReference type="ARBA" id="ARBA00022552"/>
    </source>
</evidence>
<dbReference type="EMBL" id="CAEZSZ010000009">
    <property type="protein sequence ID" value="CAB4549509.1"/>
    <property type="molecule type" value="Genomic_DNA"/>
</dbReference>
<evidence type="ECO:0000256" key="8">
    <source>
        <dbReference type="ARBA" id="ARBA00022691"/>
    </source>
</evidence>
<comment type="similarity">
    <text evidence="2">Belongs to the RNA methyltransferase RsmE family.</text>
</comment>
<sequence>MVEPMFTKAFSGQVKVGEIIQLDGPEAKHAISVRRMRVGESIQLSNGTGYRVRGEIENIRSSHIEIRVTQSLQETHPEIRVTLVQALAKGDRDELAIQAATELGIHSVIPWEADRSISKWIGLKEEKAVARWQTIVTEAAKQSLRSFTPIVKPAVATNELAHTISEFDSVLILDPTAQAGLGSMEFSQPKSLAIVVGPEGGISPQELEQLESAGGKRVRLGQSILRTSTAGVAAVAAVMAKTDLWR</sequence>
<evidence type="ECO:0000259" key="11">
    <source>
        <dbReference type="Pfam" id="PF04452"/>
    </source>
</evidence>
<name>A0A6J6CH05_9ZZZZ</name>
<dbReference type="NCBIfam" id="TIGR00046">
    <property type="entry name" value="RsmE family RNA methyltransferase"/>
    <property type="match status" value="1"/>
</dbReference>
<proteinExistence type="inferred from homology"/>
<keyword evidence="6" id="KW-0489">Methyltransferase</keyword>
<protein>
    <recommendedName>
        <fullName evidence="3">16S rRNA (uracil(1498)-N(3))-methyltransferase</fullName>
        <ecNumber evidence="3">2.1.1.193</ecNumber>
    </recommendedName>
</protein>
<dbReference type="InterPro" id="IPR015947">
    <property type="entry name" value="PUA-like_sf"/>
</dbReference>
<dbReference type="SUPFAM" id="SSF75217">
    <property type="entry name" value="alpha/beta knot"/>
    <property type="match status" value="1"/>
</dbReference>
<dbReference type="Pfam" id="PF20260">
    <property type="entry name" value="PUA_4"/>
    <property type="match status" value="1"/>
</dbReference>
<reference evidence="13" key="1">
    <citation type="submission" date="2020-05" db="EMBL/GenBank/DDBJ databases">
        <authorList>
            <person name="Chiriac C."/>
            <person name="Salcher M."/>
            <person name="Ghai R."/>
            <person name="Kavagutti S V."/>
        </authorList>
    </citation>
    <scope>NUCLEOTIDE SEQUENCE</scope>
</reference>
<comment type="subcellular location">
    <subcellularLocation>
        <location evidence="1">Cytoplasm</location>
    </subcellularLocation>
</comment>
<evidence type="ECO:0000256" key="7">
    <source>
        <dbReference type="ARBA" id="ARBA00022679"/>
    </source>
</evidence>
<dbReference type="GO" id="GO:0070475">
    <property type="term" value="P:rRNA base methylation"/>
    <property type="evidence" value="ECO:0007669"/>
    <property type="project" value="TreeGrafter"/>
</dbReference>
<evidence type="ECO:0000256" key="1">
    <source>
        <dbReference type="ARBA" id="ARBA00004496"/>
    </source>
</evidence>
<evidence type="ECO:0000256" key="9">
    <source>
        <dbReference type="ARBA" id="ARBA00025699"/>
    </source>
</evidence>
<dbReference type="PANTHER" id="PTHR30027">
    <property type="entry name" value="RIBOSOMAL RNA SMALL SUBUNIT METHYLTRANSFERASE E"/>
    <property type="match status" value="1"/>
</dbReference>
<keyword evidence="8" id="KW-0949">S-adenosyl-L-methionine</keyword>
<dbReference type="InterPro" id="IPR006700">
    <property type="entry name" value="RsmE"/>
</dbReference>
<evidence type="ECO:0000256" key="10">
    <source>
        <dbReference type="ARBA" id="ARBA00047944"/>
    </source>
</evidence>
<feature type="domain" description="Ribosomal RNA small subunit methyltransferase E PUA-like" evidence="12">
    <location>
        <begin position="22"/>
        <end position="68"/>
    </location>
</feature>